<feature type="domain" description="eCIS core" evidence="1">
    <location>
        <begin position="24"/>
        <end position="103"/>
    </location>
</feature>
<dbReference type="RefSeq" id="WP_377814129.1">
    <property type="nucleotide sequence ID" value="NZ_JBHRSJ010000016.1"/>
</dbReference>
<organism evidence="2 3">
    <name type="scientific">Azotobacter bryophylli</name>
    <dbReference type="NCBI Taxonomy" id="1986537"/>
    <lineage>
        <taxon>Bacteria</taxon>
        <taxon>Pseudomonadati</taxon>
        <taxon>Pseudomonadota</taxon>
        <taxon>Gammaproteobacteria</taxon>
        <taxon>Pseudomonadales</taxon>
        <taxon>Pseudomonadaceae</taxon>
        <taxon>Azotobacter</taxon>
    </lineage>
</organism>
<dbReference type="Proteomes" id="UP001595457">
    <property type="component" value="Unassembled WGS sequence"/>
</dbReference>
<evidence type="ECO:0000313" key="2">
    <source>
        <dbReference type="EMBL" id="MFC2972304.1"/>
    </source>
</evidence>
<gene>
    <name evidence="2" type="ORF">ACFOJE_08800</name>
</gene>
<protein>
    <submittedName>
        <fullName evidence="2">DUF4157 domain-containing protein</fullName>
    </submittedName>
</protein>
<evidence type="ECO:0000313" key="3">
    <source>
        <dbReference type="Proteomes" id="UP001595457"/>
    </source>
</evidence>
<sequence>MAASGLENWIVQSRNTLAAGNVQPIPLHIRAQLEPYYDLRVLESVRYKAGDDGELNAASAVMQNPDVNAVTLMDIIVFRNPEDALNNVALWAHELKHVQQYLEWGTRGFAERYTRDYSAVESPAYQIQAQVARELRAQARASASAAPAP</sequence>
<keyword evidence="3" id="KW-1185">Reference proteome</keyword>
<dbReference type="Pfam" id="PF13699">
    <property type="entry name" value="eCIS_core"/>
    <property type="match status" value="1"/>
</dbReference>
<name>A0ABV7ARZ6_9GAMM</name>
<evidence type="ECO:0000259" key="1">
    <source>
        <dbReference type="Pfam" id="PF13699"/>
    </source>
</evidence>
<dbReference type="EMBL" id="JBHRSJ010000016">
    <property type="protein sequence ID" value="MFC2972304.1"/>
    <property type="molecule type" value="Genomic_DNA"/>
</dbReference>
<reference evidence="3" key="1">
    <citation type="journal article" date="2019" name="Int. J. Syst. Evol. Microbiol.">
        <title>The Global Catalogue of Microorganisms (GCM) 10K type strain sequencing project: providing services to taxonomists for standard genome sequencing and annotation.</title>
        <authorList>
            <consortium name="The Broad Institute Genomics Platform"/>
            <consortium name="The Broad Institute Genome Sequencing Center for Infectious Disease"/>
            <person name="Wu L."/>
            <person name="Ma J."/>
        </authorList>
    </citation>
    <scope>NUCLEOTIDE SEQUENCE [LARGE SCALE GENOMIC DNA]</scope>
    <source>
        <strain evidence="3">KCTC 62195</strain>
    </source>
</reference>
<dbReference type="InterPro" id="IPR025295">
    <property type="entry name" value="eCIS_core_dom"/>
</dbReference>
<accession>A0ABV7ARZ6</accession>
<proteinExistence type="predicted"/>
<comment type="caution">
    <text evidence="2">The sequence shown here is derived from an EMBL/GenBank/DDBJ whole genome shotgun (WGS) entry which is preliminary data.</text>
</comment>